<dbReference type="RefSeq" id="WP_072556365.1">
    <property type="nucleotide sequence ID" value="NZ_CP018155.1"/>
</dbReference>
<keyword evidence="2" id="KW-1185">Reference proteome</keyword>
<dbReference type="EMBL" id="CP018155">
    <property type="protein sequence ID" value="APG65841.1"/>
    <property type="molecule type" value="Genomic_DNA"/>
</dbReference>
<organism evidence="1 2">
    <name type="scientific">Tenacibaculum todarodis</name>
    <dbReference type="NCBI Taxonomy" id="1850252"/>
    <lineage>
        <taxon>Bacteria</taxon>
        <taxon>Pseudomonadati</taxon>
        <taxon>Bacteroidota</taxon>
        <taxon>Flavobacteriia</taxon>
        <taxon>Flavobacteriales</taxon>
        <taxon>Flavobacteriaceae</taxon>
        <taxon>Tenacibaculum</taxon>
    </lineage>
</organism>
<evidence type="ECO:0000313" key="2">
    <source>
        <dbReference type="Proteomes" id="UP000181898"/>
    </source>
</evidence>
<sequence>MKIIKYLFVFTLLITACKSSKNTVNTNAIAKKMSAKKVAKKHLSNSFSKKTIDAKLRVKFKNNKQNESFSVRMKIIKDEVIWLKGSKIISIFKAKITPTKVSYYSPYAKNYFEGDYSLIKDFLGTDITFEELQNIFLGQAKIENKGKEHTVEIVDNAYILSPEEQLALFDRFIHVNPTHFKLDKHVLVNDLKGQKLDITYPSYLQKEAEVFPENILINVTENNKFTNIDIDVKSVVFDTKLSIPFTIPSGYKKLNF</sequence>
<evidence type="ECO:0008006" key="3">
    <source>
        <dbReference type="Google" id="ProtNLM"/>
    </source>
</evidence>
<name>A0A1L3JL44_9FLAO</name>
<dbReference type="Gene3D" id="2.50.20.10">
    <property type="entry name" value="Lipoprotein localisation LolA/LolB/LppX"/>
    <property type="match status" value="1"/>
</dbReference>
<accession>A0A1L3JL44</accession>
<dbReference type="PROSITE" id="PS51257">
    <property type="entry name" value="PROKAR_LIPOPROTEIN"/>
    <property type="match status" value="1"/>
</dbReference>
<evidence type="ECO:0000313" key="1">
    <source>
        <dbReference type="EMBL" id="APG65841.1"/>
    </source>
</evidence>
<dbReference type="AlphaFoldDB" id="A0A1L3JL44"/>
<reference evidence="1 2" key="1">
    <citation type="submission" date="2016-11" db="EMBL/GenBank/DDBJ databases">
        <title>Tenacibaculum sp. LPB0136, isolated from marine environment.</title>
        <authorList>
            <person name="Kim E."/>
            <person name="Yi H."/>
        </authorList>
    </citation>
    <scope>NUCLEOTIDE SEQUENCE [LARGE SCALE GENOMIC DNA]</scope>
    <source>
        <strain evidence="1 2">LPB0136</strain>
    </source>
</reference>
<dbReference type="STRING" id="1850252.LPB136_10905"/>
<dbReference type="Proteomes" id="UP000181898">
    <property type="component" value="Chromosome"/>
</dbReference>
<dbReference type="KEGG" id="ten:LPB136_10905"/>
<dbReference type="InterPro" id="IPR025634">
    <property type="entry name" value="DUF4292"/>
</dbReference>
<gene>
    <name evidence="1" type="ORF">LPB136_10905</name>
</gene>
<protein>
    <recommendedName>
        <fullName evidence="3">Deoxyuridine 5'-triphosphate nucleotidohydrolase</fullName>
    </recommendedName>
</protein>
<dbReference type="Pfam" id="PF14125">
    <property type="entry name" value="DUF4292"/>
    <property type="match status" value="1"/>
</dbReference>
<dbReference type="OrthoDB" id="849114at2"/>
<proteinExistence type="predicted"/>